<evidence type="ECO:0000313" key="1">
    <source>
        <dbReference type="EMBL" id="ADY58764.1"/>
    </source>
</evidence>
<reference evidence="2" key="1">
    <citation type="submission" date="2011-02" db="EMBL/GenBank/DDBJ databases">
        <title>The complete genome of Planctomyces brasiliensis DSM 5305.</title>
        <authorList>
            <person name="Lucas S."/>
            <person name="Copeland A."/>
            <person name="Lapidus A."/>
            <person name="Bruce D."/>
            <person name="Goodwin L."/>
            <person name="Pitluck S."/>
            <person name="Kyrpides N."/>
            <person name="Mavromatis K."/>
            <person name="Pagani I."/>
            <person name="Ivanova N."/>
            <person name="Ovchinnikova G."/>
            <person name="Lu M."/>
            <person name="Detter J.C."/>
            <person name="Han C."/>
            <person name="Land M."/>
            <person name="Hauser L."/>
            <person name="Markowitz V."/>
            <person name="Cheng J.-F."/>
            <person name="Hugenholtz P."/>
            <person name="Woyke T."/>
            <person name="Wu D."/>
            <person name="Tindall B."/>
            <person name="Pomrenke H.G."/>
            <person name="Brambilla E."/>
            <person name="Klenk H.-P."/>
            <person name="Eisen J.A."/>
        </authorList>
    </citation>
    <scope>NUCLEOTIDE SEQUENCE [LARGE SCALE GENOMIC DNA]</scope>
    <source>
        <strain evidence="2">ATCC 49424 / DSM 5305 / JCM 21570 / NBRC 103401 / IFAM 1448</strain>
    </source>
</reference>
<keyword evidence="2" id="KW-1185">Reference proteome</keyword>
<name>F0SKU4_RUBBR</name>
<accession>F0SKU4</accession>
<dbReference type="KEGG" id="pbs:Plabr_1148"/>
<gene>
    <name evidence="1" type="ordered locus">Plabr_1148</name>
</gene>
<dbReference type="EMBL" id="CP002546">
    <property type="protein sequence ID" value="ADY58764.1"/>
    <property type="molecule type" value="Genomic_DNA"/>
</dbReference>
<dbReference type="AlphaFoldDB" id="F0SKU4"/>
<dbReference type="HOGENOM" id="CLU_2303917_0_0_0"/>
<sequence length="100" mass="11095">MDVPAPNSMAQTLLDEFRAFLLARHCEQAVQVFDQRVGGDDLKGLVGDGLTSYGVKQLVQKIKAATRKFASDDPEFLGIIEKALEDEAKTVARRFVKKQN</sequence>
<protein>
    <submittedName>
        <fullName evidence="1">Exocyst complex component 3</fullName>
    </submittedName>
</protein>
<proteinExistence type="predicted"/>
<dbReference type="Proteomes" id="UP000006860">
    <property type="component" value="Chromosome"/>
</dbReference>
<evidence type="ECO:0000313" key="2">
    <source>
        <dbReference type="Proteomes" id="UP000006860"/>
    </source>
</evidence>
<organism evidence="1 2">
    <name type="scientific">Rubinisphaera brasiliensis (strain ATCC 49424 / DSM 5305 / JCM 21570 / IAM 15109 / NBRC 103401 / IFAM 1448)</name>
    <name type="common">Planctomyces brasiliensis</name>
    <dbReference type="NCBI Taxonomy" id="756272"/>
    <lineage>
        <taxon>Bacteria</taxon>
        <taxon>Pseudomonadati</taxon>
        <taxon>Planctomycetota</taxon>
        <taxon>Planctomycetia</taxon>
        <taxon>Planctomycetales</taxon>
        <taxon>Planctomycetaceae</taxon>
        <taxon>Rubinisphaera</taxon>
    </lineage>
</organism>